<accession>A0ABN8YWQ3</accession>
<name>A0ABN8YWQ3_RANTA</name>
<evidence type="ECO:0000313" key="1">
    <source>
        <dbReference type="EMBL" id="CAI9164853.1"/>
    </source>
</evidence>
<keyword evidence="2" id="KW-1185">Reference proteome</keyword>
<organism evidence="1 2">
    <name type="scientific">Rangifer tarandus platyrhynchus</name>
    <name type="common">Svalbard reindeer</name>
    <dbReference type="NCBI Taxonomy" id="3082113"/>
    <lineage>
        <taxon>Eukaryota</taxon>
        <taxon>Metazoa</taxon>
        <taxon>Chordata</taxon>
        <taxon>Craniata</taxon>
        <taxon>Vertebrata</taxon>
        <taxon>Euteleostomi</taxon>
        <taxon>Mammalia</taxon>
        <taxon>Eutheria</taxon>
        <taxon>Laurasiatheria</taxon>
        <taxon>Artiodactyla</taxon>
        <taxon>Ruminantia</taxon>
        <taxon>Pecora</taxon>
        <taxon>Cervidae</taxon>
        <taxon>Odocoileinae</taxon>
        <taxon>Rangifer</taxon>
    </lineage>
</organism>
<protein>
    <submittedName>
        <fullName evidence="1">Uncharacterized protein</fullName>
    </submittedName>
</protein>
<gene>
    <name evidence="1" type="ORF">MRATA1EN1_LOCUS13815</name>
</gene>
<dbReference type="EMBL" id="OX459959">
    <property type="protein sequence ID" value="CAI9164853.1"/>
    <property type="molecule type" value="Genomic_DNA"/>
</dbReference>
<sequence length="119" mass="12381">MPPALQQATGNPRLRRRLLDSHGESGSVSCGVTAPFSWVLVHKVLLCLQGSTPQSCVSSGGSVVGEWRPPPRGLLPCPGLLHQSPRPCGRPLLTQTSSGDAHTQLCLSRVGSLGPGALV</sequence>
<dbReference type="Proteomes" id="UP001176941">
    <property type="component" value="Chromosome 23"/>
</dbReference>
<reference evidence="1" key="1">
    <citation type="submission" date="2023-04" db="EMBL/GenBank/DDBJ databases">
        <authorList>
            <consortium name="ELIXIR-Norway"/>
        </authorList>
    </citation>
    <scope>NUCLEOTIDE SEQUENCE [LARGE SCALE GENOMIC DNA]</scope>
</reference>
<evidence type="ECO:0000313" key="2">
    <source>
        <dbReference type="Proteomes" id="UP001176941"/>
    </source>
</evidence>
<proteinExistence type="predicted"/>